<dbReference type="InterPro" id="IPR036617">
    <property type="entry name" value="BAF_sf"/>
</dbReference>
<name>A0A196SI97_BLAHN</name>
<gene>
    <name evidence="1" type="ORF">AV274_2374</name>
</gene>
<sequence length="132" mass="14704">MEGGFNPNNSKIGRKALCEFIDQEITGDLRSVPGIGPAGIKTLKECSDHIENTYQLIGKFLMLKKSDMTEQEHCDAMWKWLKSIGINSHRSGVIRALGLKMCVSYPHLFSDSIFQTDDANAEEATEDAILLK</sequence>
<evidence type="ECO:0000313" key="1">
    <source>
        <dbReference type="EMBL" id="OAO15897.1"/>
    </source>
</evidence>
<keyword evidence="2" id="KW-1185">Reference proteome</keyword>
<dbReference type="AlphaFoldDB" id="A0A196SI97"/>
<dbReference type="Gene3D" id="1.10.150.40">
    <property type="entry name" value="Barrier-to-autointegration factor, BAF"/>
    <property type="match status" value="1"/>
</dbReference>
<protein>
    <submittedName>
        <fullName evidence="1">Uncharacterized protein</fullName>
    </submittedName>
</protein>
<dbReference type="EMBL" id="LXWW01000110">
    <property type="protein sequence ID" value="OAO15897.1"/>
    <property type="molecule type" value="Genomic_DNA"/>
</dbReference>
<dbReference type="GO" id="GO:0003677">
    <property type="term" value="F:DNA binding"/>
    <property type="evidence" value="ECO:0007669"/>
    <property type="project" value="InterPro"/>
</dbReference>
<proteinExistence type="predicted"/>
<accession>A0A196SI97</accession>
<reference evidence="1 2" key="1">
    <citation type="submission" date="2016-05" db="EMBL/GenBank/DDBJ databases">
        <title>Nuclear genome of Blastocystis sp. subtype 1 NandII.</title>
        <authorList>
            <person name="Gentekaki E."/>
            <person name="Curtis B."/>
            <person name="Stairs C."/>
            <person name="Eme L."/>
            <person name="Herman E."/>
            <person name="Klimes V."/>
            <person name="Arias M.C."/>
            <person name="Elias M."/>
            <person name="Hilliou F."/>
            <person name="Klute M."/>
            <person name="Malik S.-B."/>
            <person name="Pightling A."/>
            <person name="Rachubinski R."/>
            <person name="Salas D."/>
            <person name="Schlacht A."/>
            <person name="Suga H."/>
            <person name="Archibald J."/>
            <person name="Ball S.G."/>
            <person name="Clark G."/>
            <person name="Dacks J."/>
            <person name="Van Der Giezen M."/>
            <person name="Tsaousis A."/>
            <person name="Roger A."/>
        </authorList>
    </citation>
    <scope>NUCLEOTIDE SEQUENCE [LARGE SCALE GENOMIC DNA]</scope>
    <source>
        <strain evidence="2">ATCC 50177 / NandII</strain>
    </source>
</reference>
<dbReference type="Proteomes" id="UP000078348">
    <property type="component" value="Unassembled WGS sequence"/>
</dbReference>
<dbReference type="OrthoDB" id="198303at2759"/>
<comment type="caution">
    <text evidence="1">The sequence shown here is derived from an EMBL/GenBank/DDBJ whole genome shotgun (WGS) entry which is preliminary data.</text>
</comment>
<evidence type="ECO:0000313" key="2">
    <source>
        <dbReference type="Proteomes" id="UP000078348"/>
    </source>
</evidence>
<organism evidence="1 2">
    <name type="scientific">Blastocystis sp. subtype 1 (strain ATCC 50177 / NandII)</name>
    <dbReference type="NCBI Taxonomy" id="478820"/>
    <lineage>
        <taxon>Eukaryota</taxon>
        <taxon>Sar</taxon>
        <taxon>Stramenopiles</taxon>
        <taxon>Bigyra</taxon>
        <taxon>Opalozoa</taxon>
        <taxon>Opalinata</taxon>
        <taxon>Blastocystidae</taxon>
        <taxon>Blastocystis</taxon>
    </lineage>
</organism>